<evidence type="ECO:0000313" key="5">
    <source>
        <dbReference type="EMBL" id="SLN32841.1"/>
    </source>
</evidence>
<dbReference type="InterPro" id="IPR051540">
    <property type="entry name" value="S-2-haloacid_dehalogenase"/>
</dbReference>
<evidence type="ECO:0000256" key="1">
    <source>
        <dbReference type="ARBA" id="ARBA00008106"/>
    </source>
</evidence>
<evidence type="ECO:0000256" key="3">
    <source>
        <dbReference type="RuleBase" id="RU368077"/>
    </source>
</evidence>
<evidence type="ECO:0000256" key="2">
    <source>
        <dbReference type="ARBA" id="ARBA00022801"/>
    </source>
</evidence>
<dbReference type="AlphaFoldDB" id="A0A1X6YW64"/>
<dbReference type="Proteomes" id="UP000193495">
    <property type="component" value="Unassembled WGS sequence"/>
</dbReference>
<dbReference type="InterPro" id="IPR023198">
    <property type="entry name" value="PGP-like_dom2"/>
</dbReference>
<evidence type="ECO:0000313" key="6">
    <source>
        <dbReference type="Proteomes" id="UP000193495"/>
    </source>
</evidence>
<sequence length="224" mass="24271">MTRPDAIAFDAVETLFSLESLRPRIEAAGLPGHTLETWFAQMLRDAFALCALDIYKPFREIAEATLDAMMKAQAIEGRDTKIEAILSGFTELDAEPDVLPAMQRLKRDGLPVAILTNGSEKVARALVERNGLSDFVGQVISVDEPGRWKPAAQVYHHAAARIDVAPERLALVAAHGWDVQGARSAGLITGYVARSGRPRSAVMAPADAEGETLMQVIDRLIGAR</sequence>
<dbReference type="GO" id="GO:0018784">
    <property type="term" value="F:(S)-2-haloacid dehalogenase activity"/>
    <property type="evidence" value="ECO:0007669"/>
    <property type="project" value="UniProtKB-UniRule"/>
</dbReference>
<evidence type="ECO:0000313" key="4">
    <source>
        <dbReference type="EMBL" id="PSK87658.1"/>
    </source>
</evidence>
<dbReference type="SFLD" id="SFLDS00003">
    <property type="entry name" value="Haloacid_Dehalogenase"/>
    <property type="match status" value="1"/>
</dbReference>
<gene>
    <name evidence="5" type="primary">hdl IVa_2</name>
    <name evidence="4" type="ORF">CLV79_102140</name>
    <name evidence="5" type="ORF">LOS8367_01224</name>
</gene>
<dbReference type="NCBIfam" id="TIGR01493">
    <property type="entry name" value="HAD-SF-IA-v2"/>
    <property type="match status" value="1"/>
</dbReference>
<proteinExistence type="inferred from homology"/>
<reference evidence="4 7" key="2">
    <citation type="submission" date="2018-03" db="EMBL/GenBank/DDBJ databases">
        <title>Genomic Encyclopedia of Archaeal and Bacterial Type Strains, Phase II (KMG-II): from individual species to whole genera.</title>
        <authorList>
            <person name="Goeker M."/>
        </authorList>
    </citation>
    <scope>NUCLEOTIDE SEQUENCE [LARGE SCALE GENOMIC DNA]</scope>
    <source>
        <strain evidence="4 7">DSM 29956</strain>
    </source>
</reference>
<dbReference type="NCBIfam" id="TIGR01428">
    <property type="entry name" value="HAD_type_II"/>
    <property type="match status" value="1"/>
</dbReference>
<dbReference type="EC" id="3.8.1.2" evidence="3"/>
<dbReference type="Proteomes" id="UP000240624">
    <property type="component" value="Unassembled WGS sequence"/>
</dbReference>
<dbReference type="RefSeq" id="WP_165761394.1">
    <property type="nucleotide sequence ID" value="NZ_FWFY01000003.1"/>
</dbReference>
<name>A0A1X6YW64_9RHOB</name>
<keyword evidence="2 3" id="KW-0378">Hydrolase</keyword>
<dbReference type="PANTHER" id="PTHR43316:SF3">
    <property type="entry name" value="HALOACID DEHALOGENASE, TYPE II (AFU_ORTHOLOGUE AFUA_2G07750)-RELATED"/>
    <property type="match status" value="1"/>
</dbReference>
<dbReference type="PRINTS" id="PR00413">
    <property type="entry name" value="HADHALOGNASE"/>
</dbReference>
<organism evidence="5 6">
    <name type="scientific">Limimaricola soesokkakensis</name>
    <dbReference type="NCBI Taxonomy" id="1343159"/>
    <lineage>
        <taxon>Bacteria</taxon>
        <taxon>Pseudomonadati</taxon>
        <taxon>Pseudomonadota</taxon>
        <taxon>Alphaproteobacteria</taxon>
        <taxon>Rhodobacterales</taxon>
        <taxon>Paracoccaceae</taxon>
        <taxon>Limimaricola</taxon>
    </lineage>
</organism>
<keyword evidence="7" id="KW-1185">Reference proteome</keyword>
<dbReference type="Gene3D" id="1.10.150.240">
    <property type="entry name" value="Putative phosphatase, domain 2"/>
    <property type="match status" value="1"/>
</dbReference>
<dbReference type="InterPro" id="IPR006328">
    <property type="entry name" value="2-HAD"/>
</dbReference>
<reference evidence="5 6" key="1">
    <citation type="submission" date="2017-03" db="EMBL/GenBank/DDBJ databases">
        <authorList>
            <person name="Afonso C.L."/>
            <person name="Miller P.J."/>
            <person name="Scott M.A."/>
            <person name="Spackman E."/>
            <person name="Goraichik I."/>
            <person name="Dimitrov K.M."/>
            <person name="Suarez D.L."/>
            <person name="Swayne D.E."/>
        </authorList>
    </citation>
    <scope>NUCLEOTIDE SEQUENCE [LARGE SCALE GENOMIC DNA]</scope>
    <source>
        <strain evidence="5 6">CECT 8367</strain>
    </source>
</reference>
<accession>A0A1X6YW64</accession>
<dbReference type="InterPro" id="IPR023214">
    <property type="entry name" value="HAD_sf"/>
</dbReference>
<evidence type="ECO:0000313" key="7">
    <source>
        <dbReference type="Proteomes" id="UP000240624"/>
    </source>
</evidence>
<comment type="catalytic activity">
    <reaction evidence="3">
        <text>an (S)-2-haloacid + H2O = a (2R)-2-hydroxycarboxylate + a halide anion + H(+)</text>
        <dbReference type="Rhea" id="RHEA:11192"/>
        <dbReference type="ChEBI" id="CHEBI:15377"/>
        <dbReference type="ChEBI" id="CHEBI:15378"/>
        <dbReference type="ChEBI" id="CHEBI:16042"/>
        <dbReference type="ChEBI" id="CHEBI:58314"/>
        <dbReference type="ChEBI" id="CHEBI:137405"/>
        <dbReference type="EC" id="3.8.1.2"/>
    </reaction>
</comment>
<dbReference type="Gene3D" id="3.40.50.1000">
    <property type="entry name" value="HAD superfamily/HAD-like"/>
    <property type="match status" value="1"/>
</dbReference>
<dbReference type="InterPro" id="IPR036412">
    <property type="entry name" value="HAD-like_sf"/>
</dbReference>
<dbReference type="EMBL" id="FWFY01000003">
    <property type="protein sequence ID" value="SLN32841.1"/>
    <property type="molecule type" value="Genomic_DNA"/>
</dbReference>
<dbReference type="EMBL" id="PYGB01000002">
    <property type="protein sequence ID" value="PSK87658.1"/>
    <property type="molecule type" value="Genomic_DNA"/>
</dbReference>
<comment type="function">
    <text evidence="3">Catalyzes the hydrolytic dehalogenation of small (S)-2-haloalkanoic acids to yield the corresponding (R)-2-hydroxyalkanoic acids.</text>
</comment>
<comment type="similarity">
    <text evidence="1 3">Belongs to the HAD-like hydrolase superfamily. S-2-haloalkanoic acid dehalogenase family.</text>
</comment>
<protein>
    <recommendedName>
        <fullName evidence="3">(S)-2-haloacid dehalogenase</fullName>
        <ecNumber evidence="3">3.8.1.2</ecNumber>
    </recommendedName>
    <alternativeName>
        <fullName evidence="3">2-haloalkanoic acid dehalogenase</fullName>
    </alternativeName>
    <alternativeName>
        <fullName evidence="3">Halocarboxylic acid halidohydrolase</fullName>
    </alternativeName>
    <alternativeName>
        <fullName evidence="3">L-2-haloacid dehalogenase</fullName>
    </alternativeName>
</protein>
<dbReference type="SFLD" id="SFLDG01129">
    <property type="entry name" value="C1.5:_HAD__Beta-PGM__Phosphata"/>
    <property type="match status" value="1"/>
</dbReference>
<dbReference type="SUPFAM" id="SSF56784">
    <property type="entry name" value="HAD-like"/>
    <property type="match status" value="1"/>
</dbReference>
<dbReference type="Pfam" id="PF00702">
    <property type="entry name" value="Hydrolase"/>
    <property type="match status" value="1"/>
</dbReference>
<dbReference type="PANTHER" id="PTHR43316">
    <property type="entry name" value="HYDROLASE, HALOACID DELAHOGENASE-RELATED"/>
    <property type="match status" value="1"/>
</dbReference>
<dbReference type="InterPro" id="IPR006439">
    <property type="entry name" value="HAD-SF_hydro_IA"/>
</dbReference>